<dbReference type="PROSITE" id="PS51918">
    <property type="entry name" value="RADICAL_SAM"/>
    <property type="match status" value="1"/>
</dbReference>
<dbReference type="PANTHER" id="PTHR11228:SF7">
    <property type="entry name" value="PQQA PEPTIDE CYCLASE"/>
    <property type="match status" value="1"/>
</dbReference>
<sequence length="442" mass="49477">MNIGISKKYVSLSDNTRLLIYTHQAVLIKNGNVRVVNDDATKVLRKCDGTLTVEDLLESISSDPGVQEKILQFLITAEKFGDVIFSDSPVSSSASIEEYEYLTPVHVVFELTENCNLNCAHCYRILDKKPVYIEFEAFKKTIDFLVSRGLVGIEITGGEPTLHPDFLDIVEYAAKRVSMVGILTNGVYLPPGTIERLSKYREKLFFSISLDSHDPEYHDRFRGIPGAWKKTVSNIKQLTSAGYKVRVAMTVTPDNIDHLERTAELAVKLGVKVFSYNPILPFGKAGDVVWSPEDLWKLSAADKRVRKKFKSIIPVIQLEEFDSEGSTKNCGAGWRSCTIGPDLGIRMCVISDSKRDAFGRIDPSDVESTFKEVSDNMMFFYNASSPGPNVCGDCRFLNFCSPCMLRARYVLENGMIHPSECKWAQEVGVENLKRYLGVNLDG</sequence>
<keyword evidence="2" id="KW-0479">Metal-binding</keyword>
<evidence type="ECO:0000256" key="2">
    <source>
        <dbReference type="ARBA" id="ARBA00022723"/>
    </source>
</evidence>
<evidence type="ECO:0000313" key="7">
    <source>
        <dbReference type="Proteomes" id="UP000197156"/>
    </source>
</evidence>
<dbReference type="GeneID" id="33324362"/>
<evidence type="ECO:0000256" key="1">
    <source>
        <dbReference type="ARBA" id="ARBA00022691"/>
    </source>
</evidence>
<dbReference type="InterPro" id="IPR007197">
    <property type="entry name" value="rSAM"/>
</dbReference>
<dbReference type="EMBL" id="CP014854">
    <property type="protein sequence ID" value="ASI99208.1"/>
    <property type="molecule type" value="Genomic_DNA"/>
</dbReference>
<keyword evidence="3" id="KW-0408">Iron</keyword>
<gene>
    <name evidence="6" type="ORF">A3L02_06340</name>
</gene>
<keyword evidence="1" id="KW-0949">S-adenosyl-L-methionine</keyword>
<accession>A0A218P2Q6</accession>
<dbReference type="SUPFAM" id="SSF102114">
    <property type="entry name" value="Radical SAM enzymes"/>
    <property type="match status" value="1"/>
</dbReference>
<keyword evidence="7" id="KW-1185">Reference proteome</keyword>
<dbReference type="InterPro" id="IPR058240">
    <property type="entry name" value="rSAM_sf"/>
</dbReference>
<organism evidence="6 7">
    <name type="scientific">Thermococcus celer Vu 13 = JCM 8558</name>
    <dbReference type="NCBI Taxonomy" id="1293037"/>
    <lineage>
        <taxon>Archaea</taxon>
        <taxon>Methanobacteriati</taxon>
        <taxon>Methanobacteriota</taxon>
        <taxon>Thermococci</taxon>
        <taxon>Thermococcales</taxon>
        <taxon>Thermococcaceae</taxon>
        <taxon>Thermococcus</taxon>
    </lineage>
</organism>
<proteinExistence type="predicted"/>
<evidence type="ECO:0000256" key="4">
    <source>
        <dbReference type="ARBA" id="ARBA00023014"/>
    </source>
</evidence>
<dbReference type="CDD" id="cd01335">
    <property type="entry name" value="Radical_SAM"/>
    <property type="match status" value="1"/>
</dbReference>
<dbReference type="OrthoDB" id="30736at2157"/>
<dbReference type="Pfam" id="PF04055">
    <property type="entry name" value="Radical_SAM"/>
    <property type="match status" value="1"/>
</dbReference>
<dbReference type="GO" id="GO:0003824">
    <property type="term" value="F:catalytic activity"/>
    <property type="evidence" value="ECO:0007669"/>
    <property type="project" value="InterPro"/>
</dbReference>
<dbReference type="SFLD" id="SFLDS00029">
    <property type="entry name" value="Radical_SAM"/>
    <property type="match status" value="1"/>
</dbReference>
<dbReference type="SFLD" id="SFLDG01067">
    <property type="entry name" value="SPASM/twitch_domain_containing"/>
    <property type="match status" value="1"/>
</dbReference>
<dbReference type="PANTHER" id="PTHR11228">
    <property type="entry name" value="RADICAL SAM DOMAIN PROTEIN"/>
    <property type="match status" value="1"/>
</dbReference>
<dbReference type="InterPro" id="IPR013785">
    <property type="entry name" value="Aldolase_TIM"/>
</dbReference>
<dbReference type="Gene3D" id="3.20.20.70">
    <property type="entry name" value="Aldolase class I"/>
    <property type="match status" value="1"/>
</dbReference>
<dbReference type="SMART" id="SM00729">
    <property type="entry name" value="Elp3"/>
    <property type="match status" value="1"/>
</dbReference>
<dbReference type="KEGG" id="tce:A3L02_06340"/>
<dbReference type="RefSeq" id="WP_088863145.1">
    <property type="nucleotide sequence ID" value="NZ_CP014854.1"/>
</dbReference>
<evidence type="ECO:0000313" key="6">
    <source>
        <dbReference type="EMBL" id="ASI99208.1"/>
    </source>
</evidence>
<name>A0A218P2Q6_THECE</name>
<dbReference type="InterPro" id="IPR006638">
    <property type="entry name" value="Elp3/MiaA/NifB-like_rSAM"/>
</dbReference>
<dbReference type="InterPro" id="IPR050377">
    <property type="entry name" value="Radical_SAM_PqqE_MftC-like"/>
</dbReference>
<evidence type="ECO:0000259" key="5">
    <source>
        <dbReference type="PROSITE" id="PS51918"/>
    </source>
</evidence>
<dbReference type="GO" id="GO:0046872">
    <property type="term" value="F:metal ion binding"/>
    <property type="evidence" value="ECO:0007669"/>
    <property type="project" value="UniProtKB-KW"/>
</dbReference>
<reference evidence="6 7" key="1">
    <citation type="submission" date="2016-03" db="EMBL/GenBank/DDBJ databases">
        <title>Complete genome sequence of Thermococcus celer.</title>
        <authorList>
            <person name="Oger P.M."/>
        </authorList>
    </citation>
    <scope>NUCLEOTIDE SEQUENCE [LARGE SCALE GENOMIC DNA]</scope>
    <source>
        <strain evidence="6 7">Vu 13</strain>
    </source>
</reference>
<evidence type="ECO:0000256" key="3">
    <source>
        <dbReference type="ARBA" id="ARBA00023004"/>
    </source>
</evidence>
<dbReference type="SFLD" id="SFLDG01386">
    <property type="entry name" value="main_SPASM_domain-containing"/>
    <property type="match status" value="1"/>
</dbReference>
<protein>
    <recommendedName>
        <fullName evidence="5">Radical SAM core domain-containing protein</fullName>
    </recommendedName>
</protein>
<dbReference type="Proteomes" id="UP000197156">
    <property type="component" value="Chromosome"/>
</dbReference>
<dbReference type="AlphaFoldDB" id="A0A218P2Q6"/>
<dbReference type="GO" id="GO:0051536">
    <property type="term" value="F:iron-sulfur cluster binding"/>
    <property type="evidence" value="ECO:0007669"/>
    <property type="project" value="UniProtKB-KW"/>
</dbReference>
<keyword evidence="4" id="KW-0411">Iron-sulfur</keyword>
<feature type="domain" description="Radical SAM core" evidence="5">
    <location>
        <begin position="101"/>
        <end position="322"/>
    </location>
</feature>